<protein>
    <submittedName>
        <fullName evidence="3">Uncharacterized protein</fullName>
    </submittedName>
</protein>
<dbReference type="Gene3D" id="3.40.50.1820">
    <property type="entry name" value="alpha/beta hydrolase"/>
    <property type="match status" value="1"/>
</dbReference>
<feature type="region of interest" description="Disordered" evidence="2">
    <location>
        <begin position="192"/>
        <end position="218"/>
    </location>
</feature>
<dbReference type="PANTHER" id="PTHR48081">
    <property type="entry name" value="AB HYDROLASE SUPERFAMILY PROTEIN C4A8.06C"/>
    <property type="match status" value="1"/>
</dbReference>
<dbReference type="SUPFAM" id="SSF53474">
    <property type="entry name" value="alpha/beta-Hydrolases"/>
    <property type="match status" value="1"/>
</dbReference>
<dbReference type="InterPro" id="IPR029058">
    <property type="entry name" value="AB_hydrolase_fold"/>
</dbReference>
<dbReference type="InterPro" id="IPR050300">
    <property type="entry name" value="GDXG_lipolytic_enzyme"/>
</dbReference>
<name>A0A6G1K211_9PLEO</name>
<evidence type="ECO:0000256" key="2">
    <source>
        <dbReference type="SAM" id="MobiDB-lite"/>
    </source>
</evidence>
<dbReference type="PANTHER" id="PTHR48081:SF33">
    <property type="entry name" value="KYNURENINE FORMAMIDASE"/>
    <property type="match status" value="1"/>
</dbReference>
<proteinExistence type="predicted"/>
<evidence type="ECO:0000313" key="3">
    <source>
        <dbReference type="EMBL" id="KAF2706552.1"/>
    </source>
</evidence>
<dbReference type="OrthoDB" id="420264at2759"/>
<sequence length="370" mass="40056">MEDTNMEDSIMSDSDSGSDSGSISPQSYPQYMPQIPYTDPATRLQTLDLWLPRPLSESDPATTVFILYIHGGAWRDPTQDAACILPTLAHLSPSSTYSTTPHRASHPALSHIAGIASLDYRLSPYANHATDPSSPDDSSRNAKWPDHVHDVRRAVRFLAKFYGLGRRHGWIGVGHSCGATLLAQLVSGLGSDNTINGNDDSNTSTGAEEEEEEVVVGSTVDQGPTALILIAGIYSLPRLLENHTPPACPEHISHIYREFVEGAFGPNLGHAGEDLYTLVSPCSGVYTPEICPGLKSIVLAWSLQDELIEGQQREVMLARLKACGWGERGQGYERVVEAKDLTDGHDQVWQDGRQIATLIGEAVGQLFGSA</sequence>
<keyword evidence="4" id="KW-1185">Reference proteome</keyword>
<keyword evidence="1" id="KW-0378">Hydrolase</keyword>
<gene>
    <name evidence="3" type="ORF">K504DRAFT_458949</name>
</gene>
<organism evidence="3 4">
    <name type="scientific">Pleomassaria siparia CBS 279.74</name>
    <dbReference type="NCBI Taxonomy" id="1314801"/>
    <lineage>
        <taxon>Eukaryota</taxon>
        <taxon>Fungi</taxon>
        <taxon>Dikarya</taxon>
        <taxon>Ascomycota</taxon>
        <taxon>Pezizomycotina</taxon>
        <taxon>Dothideomycetes</taxon>
        <taxon>Pleosporomycetidae</taxon>
        <taxon>Pleosporales</taxon>
        <taxon>Pleomassariaceae</taxon>
        <taxon>Pleomassaria</taxon>
    </lineage>
</organism>
<reference evidence="3" key="1">
    <citation type="journal article" date="2020" name="Stud. Mycol.">
        <title>101 Dothideomycetes genomes: a test case for predicting lifestyles and emergence of pathogens.</title>
        <authorList>
            <person name="Haridas S."/>
            <person name="Albert R."/>
            <person name="Binder M."/>
            <person name="Bloem J."/>
            <person name="Labutti K."/>
            <person name="Salamov A."/>
            <person name="Andreopoulos B."/>
            <person name="Baker S."/>
            <person name="Barry K."/>
            <person name="Bills G."/>
            <person name="Bluhm B."/>
            <person name="Cannon C."/>
            <person name="Castanera R."/>
            <person name="Culley D."/>
            <person name="Daum C."/>
            <person name="Ezra D."/>
            <person name="Gonzalez J."/>
            <person name="Henrissat B."/>
            <person name="Kuo A."/>
            <person name="Liang C."/>
            <person name="Lipzen A."/>
            <person name="Lutzoni F."/>
            <person name="Magnuson J."/>
            <person name="Mondo S."/>
            <person name="Nolan M."/>
            <person name="Ohm R."/>
            <person name="Pangilinan J."/>
            <person name="Park H.-J."/>
            <person name="Ramirez L."/>
            <person name="Alfaro M."/>
            <person name="Sun H."/>
            <person name="Tritt A."/>
            <person name="Yoshinaga Y."/>
            <person name="Zwiers L.-H."/>
            <person name="Turgeon B."/>
            <person name="Goodwin S."/>
            <person name="Spatafora J."/>
            <person name="Crous P."/>
            <person name="Grigoriev I."/>
        </authorList>
    </citation>
    <scope>NUCLEOTIDE SEQUENCE</scope>
    <source>
        <strain evidence="3">CBS 279.74</strain>
    </source>
</reference>
<accession>A0A6G1K211</accession>
<feature type="region of interest" description="Disordered" evidence="2">
    <location>
        <begin position="1"/>
        <end position="33"/>
    </location>
</feature>
<evidence type="ECO:0000256" key="1">
    <source>
        <dbReference type="ARBA" id="ARBA00022801"/>
    </source>
</evidence>
<dbReference type="EMBL" id="MU005775">
    <property type="protein sequence ID" value="KAF2706552.1"/>
    <property type="molecule type" value="Genomic_DNA"/>
</dbReference>
<evidence type="ECO:0000313" key="4">
    <source>
        <dbReference type="Proteomes" id="UP000799428"/>
    </source>
</evidence>
<feature type="compositionally biased region" description="Polar residues" evidence="2">
    <location>
        <begin position="192"/>
        <end position="206"/>
    </location>
</feature>
<dbReference type="AlphaFoldDB" id="A0A6G1K211"/>
<dbReference type="Proteomes" id="UP000799428">
    <property type="component" value="Unassembled WGS sequence"/>
</dbReference>
<dbReference type="GO" id="GO:0016787">
    <property type="term" value="F:hydrolase activity"/>
    <property type="evidence" value="ECO:0007669"/>
    <property type="project" value="UniProtKB-KW"/>
</dbReference>
<feature type="compositionally biased region" description="Low complexity" evidence="2">
    <location>
        <begin position="8"/>
        <end position="24"/>
    </location>
</feature>